<name>A0A8H7TJX5_9HELO</name>
<feature type="region of interest" description="Disordered" evidence="1">
    <location>
        <begin position="80"/>
        <end position="102"/>
    </location>
</feature>
<gene>
    <name evidence="2" type="ORF">IFR04_005899</name>
</gene>
<dbReference type="OrthoDB" id="3564766at2759"/>
<feature type="compositionally biased region" description="Polar residues" evidence="1">
    <location>
        <begin position="165"/>
        <end position="177"/>
    </location>
</feature>
<feature type="compositionally biased region" description="Low complexity" evidence="1">
    <location>
        <begin position="300"/>
        <end position="314"/>
    </location>
</feature>
<proteinExistence type="predicted"/>
<feature type="compositionally biased region" description="Polar residues" evidence="1">
    <location>
        <begin position="285"/>
        <end position="299"/>
    </location>
</feature>
<organism evidence="2 3">
    <name type="scientific">Cadophora malorum</name>
    <dbReference type="NCBI Taxonomy" id="108018"/>
    <lineage>
        <taxon>Eukaryota</taxon>
        <taxon>Fungi</taxon>
        <taxon>Dikarya</taxon>
        <taxon>Ascomycota</taxon>
        <taxon>Pezizomycotina</taxon>
        <taxon>Leotiomycetes</taxon>
        <taxon>Helotiales</taxon>
        <taxon>Ploettnerulaceae</taxon>
        <taxon>Cadophora</taxon>
    </lineage>
</organism>
<keyword evidence="3" id="KW-1185">Reference proteome</keyword>
<evidence type="ECO:0000256" key="1">
    <source>
        <dbReference type="SAM" id="MobiDB-lite"/>
    </source>
</evidence>
<feature type="region of interest" description="Disordered" evidence="1">
    <location>
        <begin position="124"/>
        <end position="144"/>
    </location>
</feature>
<dbReference type="AlphaFoldDB" id="A0A8H7TJX5"/>
<feature type="compositionally biased region" description="Polar residues" evidence="1">
    <location>
        <begin position="133"/>
        <end position="142"/>
    </location>
</feature>
<dbReference type="EMBL" id="JAFJYH010000074">
    <property type="protein sequence ID" value="KAG4420922.1"/>
    <property type="molecule type" value="Genomic_DNA"/>
</dbReference>
<feature type="compositionally biased region" description="Low complexity" evidence="1">
    <location>
        <begin position="205"/>
        <end position="224"/>
    </location>
</feature>
<feature type="region of interest" description="Disordered" evidence="1">
    <location>
        <begin position="190"/>
        <end position="226"/>
    </location>
</feature>
<evidence type="ECO:0000313" key="2">
    <source>
        <dbReference type="EMBL" id="KAG4420922.1"/>
    </source>
</evidence>
<dbReference type="PANTHER" id="PTHR38166">
    <property type="entry name" value="C2H2-TYPE DOMAIN-CONTAINING PROTEIN-RELATED"/>
    <property type="match status" value="1"/>
</dbReference>
<feature type="region of interest" description="Disordered" evidence="1">
    <location>
        <begin position="285"/>
        <end position="338"/>
    </location>
</feature>
<feature type="region of interest" description="Disordered" evidence="1">
    <location>
        <begin position="158"/>
        <end position="177"/>
    </location>
</feature>
<accession>A0A8H7TJX5</accession>
<sequence>MIHIGGHFAKHLSSDFRPDFWVLEHLKTLDLIPDDDYAYGLKHSLKPQPHRQANTPREVYLLHKEAREQGPWIEYNTRAESKSQRGLQHHLQGRPAASDRKARLRARLGDMSLEDLLHLRNQRQLRKKKHNMSQDGQCQPQDELSRHAVVVTDQWSSMLDPESGQPLNRSQQKPTTASLRAQYLSGFSATQEHPGKEHCLTTGQSNSVVDNSTSHSDTDSTLSEESLDWNNDRIEIIYPRYTEPKVVGQQFPSKFQISSEKNPAIDCLMNDFWSILDIRWLQSVQTPGNPSSPSQQHLPKTQSGSRTQTSSSKSGTKRSRTDSNDQLSDGDEDDLGGDGVSAQITSQCSAISLLFACPYRKHNPRKYCVRDWGPCALAPHKDISRVK</sequence>
<reference evidence="2" key="1">
    <citation type="submission" date="2021-02" db="EMBL/GenBank/DDBJ databases">
        <title>Genome sequence Cadophora malorum strain M34.</title>
        <authorList>
            <person name="Stefanovic E."/>
            <person name="Vu D."/>
            <person name="Scully C."/>
            <person name="Dijksterhuis J."/>
            <person name="Roader J."/>
            <person name="Houbraken J."/>
        </authorList>
    </citation>
    <scope>NUCLEOTIDE SEQUENCE</scope>
    <source>
        <strain evidence="2">M34</strain>
    </source>
</reference>
<protein>
    <submittedName>
        <fullName evidence="2">Uncharacterized protein</fullName>
    </submittedName>
</protein>
<dbReference type="Proteomes" id="UP000664132">
    <property type="component" value="Unassembled WGS sequence"/>
</dbReference>
<comment type="caution">
    <text evidence="2">The sequence shown here is derived from an EMBL/GenBank/DDBJ whole genome shotgun (WGS) entry which is preliminary data.</text>
</comment>
<evidence type="ECO:0000313" key="3">
    <source>
        <dbReference type="Proteomes" id="UP000664132"/>
    </source>
</evidence>
<dbReference type="PANTHER" id="PTHR38166:SF1">
    <property type="entry name" value="C2H2-TYPE DOMAIN-CONTAINING PROTEIN"/>
    <property type="match status" value="1"/>
</dbReference>